<proteinExistence type="predicted"/>
<comment type="caution">
    <text evidence="1">The sequence shown here is derived from an EMBL/GenBank/DDBJ whole genome shotgun (WGS) entry which is preliminary data.</text>
</comment>
<reference evidence="1 2" key="1">
    <citation type="journal article" date="2019" name="Sci. Rep.">
        <title>Orb-weaving spider Araneus ventricosus genome elucidates the spidroin gene catalogue.</title>
        <authorList>
            <person name="Kono N."/>
            <person name="Nakamura H."/>
            <person name="Ohtoshi R."/>
            <person name="Moran D.A.P."/>
            <person name="Shinohara A."/>
            <person name="Yoshida Y."/>
            <person name="Fujiwara M."/>
            <person name="Mori M."/>
            <person name="Tomita M."/>
            <person name="Arakawa K."/>
        </authorList>
    </citation>
    <scope>NUCLEOTIDE SEQUENCE [LARGE SCALE GENOMIC DNA]</scope>
</reference>
<gene>
    <name evidence="1" type="ORF">AVEN_251795_1</name>
</gene>
<dbReference type="Proteomes" id="UP000499080">
    <property type="component" value="Unassembled WGS sequence"/>
</dbReference>
<evidence type="ECO:0000313" key="1">
    <source>
        <dbReference type="EMBL" id="GBN33573.1"/>
    </source>
</evidence>
<name>A0A4Y2N3M6_ARAVE</name>
<accession>A0A4Y2N3M6</accession>
<dbReference type="EMBL" id="BGPR01008401">
    <property type="protein sequence ID" value="GBN33573.1"/>
    <property type="molecule type" value="Genomic_DNA"/>
</dbReference>
<sequence length="94" mass="10453">MKFLPCPECDELRTGGTRKEVECIVNGIRRGRDSHGAVAYMDRGDCKCFIKTHVVNLQADAWLVQLPDVNGSDTGRGSANNYNLVYREEALAVH</sequence>
<organism evidence="1 2">
    <name type="scientific">Araneus ventricosus</name>
    <name type="common">Orbweaver spider</name>
    <name type="synonym">Epeira ventricosa</name>
    <dbReference type="NCBI Taxonomy" id="182803"/>
    <lineage>
        <taxon>Eukaryota</taxon>
        <taxon>Metazoa</taxon>
        <taxon>Ecdysozoa</taxon>
        <taxon>Arthropoda</taxon>
        <taxon>Chelicerata</taxon>
        <taxon>Arachnida</taxon>
        <taxon>Araneae</taxon>
        <taxon>Araneomorphae</taxon>
        <taxon>Entelegynae</taxon>
        <taxon>Araneoidea</taxon>
        <taxon>Araneidae</taxon>
        <taxon>Araneus</taxon>
    </lineage>
</organism>
<dbReference type="AlphaFoldDB" id="A0A4Y2N3M6"/>
<protein>
    <submittedName>
        <fullName evidence="1">Uncharacterized protein</fullName>
    </submittedName>
</protein>
<evidence type="ECO:0000313" key="2">
    <source>
        <dbReference type="Proteomes" id="UP000499080"/>
    </source>
</evidence>
<keyword evidence="2" id="KW-1185">Reference proteome</keyword>